<dbReference type="SUPFAM" id="SSF52425">
    <property type="entry name" value="Cryptochrome/photolyase, N-terminal domain"/>
    <property type="match status" value="1"/>
</dbReference>
<dbReference type="Pfam" id="PF03441">
    <property type="entry name" value="FAD_binding_7"/>
    <property type="match status" value="1"/>
</dbReference>
<accession>A0A2N5Y1B5</accession>
<dbReference type="EMBL" id="PKLZ01000008">
    <property type="protein sequence ID" value="PLW82174.1"/>
    <property type="molecule type" value="Genomic_DNA"/>
</dbReference>
<comment type="cofactor">
    <cofactor evidence="12">
        <name>FAD</name>
        <dbReference type="ChEBI" id="CHEBI:57692"/>
    </cofactor>
    <text evidence="12">Binds 1 FAD per subunit.</text>
</comment>
<feature type="binding site" evidence="12">
    <location>
        <begin position="237"/>
        <end position="241"/>
    </location>
    <ligand>
        <name>FAD</name>
        <dbReference type="ChEBI" id="CHEBI:57692"/>
    </ligand>
</feature>
<evidence type="ECO:0000256" key="2">
    <source>
        <dbReference type="ARBA" id="ARBA00005862"/>
    </source>
</evidence>
<evidence type="ECO:0000256" key="14">
    <source>
        <dbReference type="RuleBase" id="RU004182"/>
    </source>
</evidence>
<dbReference type="GO" id="GO:0000719">
    <property type="term" value="P:photoreactive repair"/>
    <property type="evidence" value="ECO:0007669"/>
    <property type="project" value="UniProtKB-ARBA"/>
</dbReference>
<name>A0A2N5Y1B5_9GAMM</name>
<evidence type="ECO:0000256" key="3">
    <source>
        <dbReference type="ARBA" id="ARBA00013149"/>
    </source>
</evidence>
<dbReference type="OrthoDB" id="9772484at2"/>
<dbReference type="GO" id="GO:0009416">
    <property type="term" value="P:response to light stimulus"/>
    <property type="evidence" value="ECO:0007669"/>
    <property type="project" value="TreeGrafter"/>
</dbReference>
<dbReference type="PROSITE" id="PS51645">
    <property type="entry name" value="PHR_CRY_ALPHA_BETA"/>
    <property type="match status" value="1"/>
</dbReference>
<sequence>MTDLCIYLFRHDLRIADLPGLAAAAQVGRILPVFILDDDTLGENTPGGASRWWLHHSLAALSADITATGGRLVLQRGDTARCLQRLVAQTGAAAVYCSRGYAPHEVALEKALHAALTEAGVDFKRFPGTLLFEPEAIANQAGQPFKVFSPFWRHCLRGDHPAQPLVQPQQWPWVPDIGRSDDLDSWNLLPRNPDWAAEWHELWTPGTAGARERLAHFLDDGVSRYADGRDRPAEYATSRLSAHLHFGEISPREVWHRARQRVAQKPALESQVDKFLSEIGWREFSNHLLFHFPTIPREPFKAQFAGFPWLGGKSLLQAWQRGQTGYPVVDAGMRELWQTGYMHNRMRMVTASFLTKHLLIHWREGERWFWDTLVDADLAANACSWQWAAGSGADAAPYFRIFNPVTQGQKFDTEGEYVRRWVPELARLPDRYLHRPWEAPAPVLAEAGVVLGDHYPAPVVDHREAREAALAAYQQIRSG</sequence>
<feature type="domain" description="Photolyase/cryptochrome alpha/beta" evidence="15">
    <location>
        <begin position="3"/>
        <end position="131"/>
    </location>
</feature>
<dbReference type="PROSITE" id="PS00691">
    <property type="entry name" value="DNA_PHOTOLYASES_1_2"/>
    <property type="match status" value="1"/>
</dbReference>
<evidence type="ECO:0000256" key="4">
    <source>
        <dbReference type="ARBA" id="ARBA00014046"/>
    </source>
</evidence>
<dbReference type="RefSeq" id="WP_101521427.1">
    <property type="nucleotide sequence ID" value="NZ_PKLZ01000008.1"/>
</dbReference>
<feature type="site" description="Electron transfer via tryptophanyl radical" evidence="13">
    <location>
        <position position="362"/>
    </location>
</feature>
<dbReference type="InterPro" id="IPR036155">
    <property type="entry name" value="Crypto/Photolyase_N_sf"/>
</dbReference>
<dbReference type="InterPro" id="IPR014729">
    <property type="entry name" value="Rossmann-like_a/b/a_fold"/>
</dbReference>
<dbReference type="Gene3D" id="1.10.579.10">
    <property type="entry name" value="DNA Cyclobutane Dipyrimidine Photolyase, subunit A, domain 3"/>
    <property type="match status" value="1"/>
</dbReference>
<organism evidence="16 17">
    <name type="scientific">Kineobactrum sediminis</name>
    <dbReference type="NCBI Taxonomy" id="1905677"/>
    <lineage>
        <taxon>Bacteria</taxon>
        <taxon>Pseudomonadati</taxon>
        <taxon>Pseudomonadota</taxon>
        <taxon>Gammaproteobacteria</taxon>
        <taxon>Cellvibrionales</taxon>
        <taxon>Halieaceae</taxon>
        <taxon>Kineobactrum</taxon>
    </lineage>
</organism>
<dbReference type="InterPro" id="IPR018394">
    <property type="entry name" value="DNA_photolyase_1_CS_C"/>
</dbReference>
<feature type="binding site" evidence="12">
    <location>
        <position position="225"/>
    </location>
    <ligand>
        <name>FAD</name>
        <dbReference type="ChEBI" id="CHEBI:57692"/>
    </ligand>
</feature>
<dbReference type="InterPro" id="IPR036134">
    <property type="entry name" value="Crypto/Photolyase_FAD-like_sf"/>
</dbReference>
<evidence type="ECO:0000259" key="15">
    <source>
        <dbReference type="PROSITE" id="PS51645"/>
    </source>
</evidence>
<evidence type="ECO:0000313" key="17">
    <source>
        <dbReference type="Proteomes" id="UP000234845"/>
    </source>
</evidence>
<evidence type="ECO:0000256" key="6">
    <source>
        <dbReference type="ARBA" id="ARBA00022827"/>
    </source>
</evidence>
<evidence type="ECO:0000256" key="7">
    <source>
        <dbReference type="ARBA" id="ARBA00022991"/>
    </source>
</evidence>
<comment type="catalytic activity">
    <reaction evidence="9">
        <text>cyclobutadipyrimidine (in DNA) = 2 pyrimidine residues (in DNA).</text>
        <dbReference type="EC" id="4.1.99.3"/>
    </reaction>
</comment>
<comment type="similarity">
    <text evidence="2">Belongs to the DNA photolyase class-1 family.</text>
</comment>
<evidence type="ECO:0000256" key="1">
    <source>
        <dbReference type="ARBA" id="ARBA00001932"/>
    </source>
</evidence>
<comment type="function">
    <text evidence="10">Involved in repair of UV radiation-induced DNA damage. Catalyzes the light-dependent monomerization (300-600 nm) of cyclobutyl pyrimidine dimers (in cis-syn configuration), which are formed between adjacent bases on the same DNA strand upon exposure to ultraviolet radiation.</text>
</comment>
<proteinExistence type="inferred from homology"/>
<dbReference type="EC" id="4.1.99.3" evidence="3"/>
<feature type="site" description="Electron transfer via tryptophanyl radical" evidence="13">
    <location>
        <position position="309"/>
    </location>
</feature>
<evidence type="ECO:0000313" key="16">
    <source>
        <dbReference type="EMBL" id="PLW82174.1"/>
    </source>
</evidence>
<keyword evidence="5 12" id="KW-0285">Flavoprotein</keyword>
<evidence type="ECO:0000256" key="12">
    <source>
        <dbReference type="PIRSR" id="PIRSR602081-1"/>
    </source>
</evidence>
<protein>
    <recommendedName>
        <fullName evidence="4">Deoxyribodipyrimidine photo-lyase</fullName>
        <ecNumber evidence="3">4.1.99.3</ecNumber>
    </recommendedName>
    <alternativeName>
        <fullName evidence="8">DNA photolyase</fullName>
    </alternativeName>
    <alternativeName>
        <fullName evidence="11">Photoreactivating enzyme</fullName>
    </alternativeName>
</protein>
<dbReference type="Proteomes" id="UP000234845">
    <property type="component" value="Unassembled WGS sequence"/>
</dbReference>
<evidence type="ECO:0000256" key="5">
    <source>
        <dbReference type="ARBA" id="ARBA00022630"/>
    </source>
</evidence>
<dbReference type="PROSITE" id="PS00394">
    <property type="entry name" value="DNA_PHOTOLYASES_1_1"/>
    <property type="match status" value="1"/>
</dbReference>
<dbReference type="AlphaFoldDB" id="A0A2N5Y1B5"/>
<comment type="caution">
    <text evidence="16">The sequence shown here is derived from an EMBL/GenBank/DDBJ whole genome shotgun (WGS) entry which is preliminary data.</text>
</comment>
<dbReference type="SUPFAM" id="SSF48173">
    <property type="entry name" value="Cryptochrome/photolyase FAD-binding domain"/>
    <property type="match status" value="1"/>
</dbReference>
<keyword evidence="7 14" id="KW-0157">Chromophore</keyword>
<gene>
    <name evidence="16" type="ORF">CWI75_10320</name>
</gene>
<dbReference type="PANTHER" id="PTHR11455">
    <property type="entry name" value="CRYPTOCHROME"/>
    <property type="match status" value="1"/>
</dbReference>
<dbReference type="GO" id="GO:0071949">
    <property type="term" value="F:FAD binding"/>
    <property type="evidence" value="ECO:0007669"/>
    <property type="project" value="TreeGrafter"/>
</dbReference>
<evidence type="ECO:0000256" key="10">
    <source>
        <dbReference type="ARBA" id="ARBA00059220"/>
    </source>
</evidence>
<dbReference type="FunFam" id="1.10.579.10:FF:000003">
    <property type="entry name" value="Deoxyribodipyrimidine photo-lyase"/>
    <property type="match status" value="1"/>
</dbReference>
<feature type="binding site" evidence="12">
    <location>
        <position position="275"/>
    </location>
    <ligand>
        <name>FAD</name>
        <dbReference type="ChEBI" id="CHEBI:57692"/>
    </ligand>
</feature>
<dbReference type="InterPro" id="IPR002081">
    <property type="entry name" value="Cryptochrome/DNA_photolyase_1"/>
</dbReference>
<dbReference type="GO" id="GO:0003677">
    <property type="term" value="F:DNA binding"/>
    <property type="evidence" value="ECO:0007669"/>
    <property type="project" value="TreeGrafter"/>
</dbReference>
<dbReference type="Gene3D" id="3.40.50.620">
    <property type="entry name" value="HUPs"/>
    <property type="match status" value="1"/>
</dbReference>
<dbReference type="GO" id="GO:0003904">
    <property type="term" value="F:deoxyribodipyrimidine photo-lyase activity"/>
    <property type="evidence" value="ECO:0007669"/>
    <property type="project" value="UniProtKB-EC"/>
</dbReference>
<evidence type="ECO:0000256" key="11">
    <source>
        <dbReference type="ARBA" id="ARBA00083107"/>
    </source>
</evidence>
<feature type="site" description="Electron transfer via tryptophanyl radical" evidence="13">
    <location>
        <position position="385"/>
    </location>
</feature>
<keyword evidence="16" id="KW-0456">Lyase</keyword>
<evidence type="ECO:0000256" key="9">
    <source>
        <dbReference type="ARBA" id="ARBA00033999"/>
    </source>
</evidence>
<dbReference type="InterPro" id="IPR005101">
    <property type="entry name" value="Cryptochr/Photolyase_FAD-bd"/>
</dbReference>
<reference evidence="17" key="1">
    <citation type="submission" date="2017-11" db="EMBL/GenBank/DDBJ databases">
        <title>The draft genome sequence of Chromatocurvus sp. F02.</title>
        <authorList>
            <person name="Du Z.-J."/>
            <person name="Chang Y.-Q."/>
        </authorList>
    </citation>
    <scope>NUCLEOTIDE SEQUENCE [LARGE SCALE GENOMIC DNA]</scope>
    <source>
        <strain evidence="17">F02</strain>
    </source>
</reference>
<dbReference type="PRINTS" id="PR00147">
    <property type="entry name" value="DNAPHOTLYASE"/>
</dbReference>
<comment type="similarity">
    <text evidence="14">Belongs to the DNA photolyase family.</text>
</comment>
<evidence type="ECO:0000256" key="8">
    <source>
        <dbReference type="ARBA" id="ARBA00031671"/>
    </source>
</evidence>
<keyword evidence="6 12" id="KW-0274">FAD</keyword>
<keyword evidence="17" id="KW-1185">Reference proteome</keyword>
<comment type="cofactor">
    <cofactor evidence="1">
        <name>(6R)-5,10-methylene-5,6,7,8-tetrahydrofolate</name>
        <dbReference type="ChEBI" id="CHEBI:15636"/>
    </cofactor>
</comment>
<dbReference type="Pfam" id="PF00875">
    <property type="entry name" value="DNA_photolyase"/>
    <property type="match status" value="1"/>
</dbReference>
<feature type="binding site" evidence="12">
    <location>
        <begin position="375"/>
        <end position="377"/>
    </location>
    <ligand>
        <name>FAD</name>
        <dbReference type="ChEBI" id="CHEBI:57692"/>
    </ligand>
</feature>
<dbReference type="PANTHER" id="PTHR11455:SF9">
    <property type="entry name" value="CRYPTOCHROME CIRCADIAN CLOCK 5 ISOFORM X1"/>
    <property type="match status" value="1"/>
</dbReference>
<dbReference type="InterPro" id="IPR006050">
    <property type="entry name" value="DNA_photolyase_N"/>
</dbReference>
<evidence type="ECO:0000256" key="13">
    <source>
        <dbReference type="PIRSR" id="PIRSR602081-2"/>
    </source>
</evidence>
<dbReference type="Gene3D" id="1.25.40.80">
    <property type="match status" value="1"/>
</dbReference>